<name>A0A0L8HCX1_OCTBM</name>
<accession>A0A0L8HCX1</accession>
<dbReference type="AlphaFoldDB" id="A0A0L8HCX1"/>
<dbReference type="EMBL" id="KQ418590">
    <property type="protein sequence ID" value="KOF86610.1"/>
    <property type="molecule type" value="Genomic_DNA"/>
</dbReference>
<evidence type="ECO:0000313" key="1">
    <source>
        <dbReference type="EMBL" id="KOF86610.1"/>
    </source>
</evidence>
<protein>
    <submittedName>
        <fullName evidence="1">Uncharacterized protein</fullName>
    </submittedName>
</protein>
<gene>
    <name evidence="1" type="ORF">OCBIM_220182792mg</name>
</gene>
<proteinExistence type="predicted"/>
<feature type="non-terminal residue" evidence="1">
    <location>
        <position position="30"/>
    </location>
</feature>
<organism evidence="1">
    <name type="scientific">Octopus bimaculoides</name>
    <name type="common">California two-spotted octopus</name>
    <dbReference type="NCBI Taxonomy" id="37653"/>
    <lineage>
        <taxon>Eukaryota</taxon>
        <taxon>Metazoa</taxon>
        <taxon>Spiralia</taxon>
        <taxon>Lophotrochozoa</taxon>
        <taxon>Mollusca</taxon>
        <taxon>Cephalopoda</taxon>
        <taxon>Coleoidea</taxon>
        <taxon>Octopodiformes</taxon>
        <taxon>Octopoda</taxon>
        <taxon>Incirrata</taxon>
        <taxon>Octopodidae</taxon>
        <taxon>Octopus</taxon>
    </lineage>
</organism>
<sequence length="30" mass="3323">MDTDVQQLIAAVDTVMNPAVSQQERILAHQ</sequence>
<reference evidence="1" key="1">
    <citation type="submission" date="2015-07" db="EMBL/GenBank/DDBJ databases">
        <title>MeaNS - Measles Nucleotide Surveillance Program.</title>
        <authorList>
            <person name="Tran T."/>
            <person name="Druce J."/>
        </authorList>
    </citation>
    <scope>NUCLEOTIDE SEQUENCE</scope>
    <source>
        <strain evidence="1">UCB-OBI-ISO-001</strain>
        <tissue evidence="1">Gonad</tissue>
    </source>
</reference>